<dbReference type="GO" id="GO:0016987">
    <property type="term" value="F:sigma factor activity"/>
    <property type="evidence" value="ECO:0007669"/>
    <property type="project" value="UniProtKB-KW"/>
</dbReference>
<dbReference type="Pfam" id="PF08281">
    <property type="entry name" value="Sigma70_r4_2"/>
    <property type="match status" value="1"/>
</dbReference>
<accession>A0A7V4UC19</accession>
<dbReference type="SUPFAM" id="SSF88659">
    <property type="entry name" value="Sigma3 and sigma4 domains of RNA polymerase sigma factors"/>
    <property type="match status" value="1"/>
</dbReference>
<dbReference type="InterPro" id="IPR014284">
    <property type="entry name" value="RNA_pol_sigma-70_dom"/>
</dbReference>
<organism evidence="7">
    <name type="scientific">Caldithrix abyssi</name>
    <dbReference type="NCBI Taxonomy" id="187145"/>
    <lineage>
        <taxon>Bacteria</taxon>
        <taxon>Pseudomonadati</taxon>
        <taxon>Calditrichota</taxon>
        <taxon>Calditrichia</taxon>
        <taxon>Calditrichales</taxon>
        <taxon>Calditrichaceae</taxon>
        <taxon>Caldithrix</taxon>
    </lineage>
</organism>
<evidence type="ECO:0000259" key="5">
    <source>
        <dbReference type="Pfam" id="PF04542"/>
    </source>
</evidence>
<dbReference type="NCBIfam" id="TIGR02937">
    <property type="entry name" value="sigma70-ECF"/>
    <property type="match status" value="1"/>
</dbReference>
<dbReference type="GO" id="GO:0003677">
    <property type="term" value="F:DNA binding"/>
    <property type="evidence" value="ECO:0007669"/>
    <property type="project" value="InterPro"/>
</dbReference>
<dbReference type="PANTHER" id="PTHR43133">
    <property type="entry name" value="RNA POLYMERASE ECF-TYPE SIGMA FACTO"/>
    <property type="match status" value="1"/>
</dbReference>
<comment type="caution">
    <text evidence="7">The sequence shown here is derived from an EMBL/GenBank/DDBJ whole genome shotgun (WGS) entry which is preliminary data.</text>
</comment>
<dbReference type="CDD" id="cd06171">
    <property type="entry name" value="Sigma70_r4"/>
    <property type="match status" value="1"/>
</dbReference>
<dbReference type="EMBL" id="DRQG01000015">
    <property type="protein sequence ID" value="HGY54352.1"/>
    <property type="molecule type" value="Genomic_DNA"/>
</dbReference>
<dbReference type="Gene3D" id="1.10.10.10">
    <property type="entry name" value="Winged helix-like DNA-binding domain superfamily/Winged helix DNA-binding domain"/>
    <property type="match status" value="1"/>
</dbReference>
<dbReference type="SUPFAM" id="SSF88946">
    <property type="entry name" value="Sigma2 domain of RNA polymerase sigma factors"/>
    <property type="match status" value="1"/>
</dbReference>
<dbReference type="InterPro" id="IPR013325">
    <property type="entry name" value="RNA_pol_sigma_r2"/>
</dbReference>
<keyword evidence="2" id="KW-0805">Transcription regulation</keyword>
<dbReference type="InterPro" id="IPR007627">
    <property type="entry name" value="RNA_pol_sigma70_r2"/>
</dbReference>
<evidence type="ECO:0000256" key="4">
    <source>
        <dbReference type="ARBA" id="ARBA00023163"/>
    </source>
</evidence>
<proteinExistence type="inferred from homology"/>
<dbReference type="Gene3D" id="1.10.1740.10">
    <property type="match status" value="1"/>
</dbReference>
<evidence type="ECO:0000313" key="7">
    <source>
        <dbReference type="EMBL" id="HGY54352.1"/>
    </source>
</evidence>
<gene>
    <name evidence="7" type="ORF">ENK44_01495</name>
</gene>
<keyword evidence="4" id="KW-0804">Transcription</keyword>
<dbReference type="InterPro" id="IPR036388">
    <property type="entry name" value="WH-like_DNA-bd_sf"/>
</dbReference>
<dbReference type="GO" id="GO:0006352">
    <property type="term" value="P:DNA-templated transcription initiation"/>
    <property type="evidence" value="ECO:0007669"/>
    <property type="project" value="InterPro"/>
</dbReference>
<evidence type="ECO:0000256" key="1">
    <source>
        <dbReference type="ARBA" id="ARBA00010641"/>
    </source>
</evidence>
<feature type="domain" description="RNA polymerase sigma-70 region 2" evidence="5">
    <location>
        <begin position="12"/>
        <end position="77"/>
    </location>
</feature>
<feature type="domain" description="RNA polymerase sigma factor 70 region 4 type 2" evidence="6">
    <location>
        <begin position="120"/>
        <end position="171"/>
    </location>
</feature>
<reference evidence="7" key="1">
    <citation type="journal article" date="2020" name="mSystems">
        <title>Genome- and Community-Level Interaction Insights into Carbon Utilization and Element Cycling Functions of Hydrothermarchaeota in Hydrothermal Sediment.</title>
        <authorList>
            <person name="Zhou Z."/>
            <person name="Liu Y."/>
            <person name="Xu W."/>
            <person name="Pan J."/>
            <person name="Luo Z.H."/>
            <person name="Li M."/>
        </authorList>
    </citation>
    <scope>NUCLEOTIDE SEQUENCE [LARGE SCALE GENOMIC DNA]</scope>
    <source>
        <strain evidence="7">HyVt-577</strain>
    </source>
</reference>
<sequence>MPTERQKEFAKLIEPHLSSLYSTALRMTHNQNDAEDLVQDTLFKAFRALDQYQKNTNFRAWIFRILVNTFITAYRKAIKQPQKISYDDMEEFFLYKRLDETVSLQETNKEEFLESLFEDDVKEALDNLPYQFRLVVLLCDVEGFSYNEIANIIDAPSGTVMSRLYRGRRLLQRYLWNYAKTRGYITDDFKKKS</sequence>
<dbReference type="InterPro" id="IPR039425">
    <property type="entry name" value="RNA_pol_sigma-70-like"/>
</dbReference>
<dbReference type="InterPro" id="IPR013324">
    <property type="entry name" value="RNA_pol_sigma_r3/r4-like"/>
</dbReference>
<protein>
    <submittedName>
        <fullName evidence="7">Sigma-70 family RNA polymerase sigma factor</fullName>
    </submittedName>
</protein>
<name>A0A7V4UC19_CALAY</name>
<evidence type="ECO:0000256" key="2">
    <source>
        <dbReference type="ARBA" id="ARBA00023015"/>
    </source>
</evidence>
<evidence type="ECO:0000256" key="3">
    <source>
        <dbReference type="ARBA" id="ARBA00023082"/>
    </source>
</evidence>
<comment type="similarity">
    <text evidence="1">Belongs to the sigma-70 factor family. ECF subfamily.</text>
</comment>
<keyword evidence="3" id="KW-0731">Sigma factor</keyword>
<dbReference type="PANTHER" id="PTHR43133:SF59">
    <property type="entry name" value="ECF RNA POLYMERASE SIGMA FACTOR SIGR"/>
    <property type="match status" value="1"/>
</dbReference>
<dbReference type="Proteomes" id="UP000885779">
    <property type="component" value="Unassembled WGS sequence"/>
</dbReference>
<dbReference type="Pfam" id="PF04542">
    <property type="entry name" value="Sigma70_r2"/>
    <property type="match status" value="1"/>
</dbReference>
<evidence type="ECO:0000259" key="6">
    <source>
        <dbReference type="Pfam" id="PF08281"/>
    </source>
</evidence>
<dbReference type="AlphaFoldDB" id="A0A7V4UC19"/>
<dbReference type="InterPro" id="IPR013249">
    <property type="entry name" value="RNA_pol_sigma70_r4_t2"/>
</dbReference>